<evidence type="ECO:0000313" key="3">
    <source>
        <dbReference type="EMBL" id="CAF4338336.1"/>
    </source>
</evidence>
<name>A0A820KJ89_9BILA</name>
<dbReference type="InterPro" id="IPR038220">
    <property type="entry name" value="PHOX_C_sf"/>
</dbReference>
<dbReference type="Proteomes" id="UP000663873">
    <property type="component" value="Unassembled WGS sequence"/>
</dbReference>
<keyword evidence="1" id="KW-0560">Oxidoreductase</keyword>
<dbReference type="AlphaFoldDB" id="A0A820KJ89"/>
<proteinExistence type="predicted"/>
<dbReference type="Gene3D" id="3.40.30.20">
    <property type="match status" value="1"/>
</dbReference>
<feature type="domain" description="Phenol hydroxylase-like C-terminal dimerisation" evidence="2">
    <location>
        <begin position="3"/>
        <end position="53"/>
    </location>
</feature>
<dbReference type="GO" id="GO:0016491">
    <property type="term" value="F:oxidoreductase activity"/>
    <property type="evidence" value="ECO:0007669"/>
    <property type="project" value="UniProtKB-KW"/>
</dbReference>
<protein>
    <recommendedName>
        <fullName evidence="2">Phenol hydroxylase-like C-terminal dimerisation domain-containing protein</fullName>
    </recommendedName>
</protein>
<evidence type="ECO:0000256" key="1">
    <source>
        <dbReference type="ARBA" id="ARBA00023002"/>
    </source>
</evidence>
<accession>A0A820KJ89</accession>
<sequence length="53" mass="5682">SGGNAYALYTIDKINGALVVVRPDGYTAQITHVSAAGVKEIESYFENILVPQQ</sequence>
<organism evidence="3 4">
    <name type="scientific">Rotaria socialis</name>
    <dbReference type="NCBI Taxonomy" id="392032"/>
    <lineage>
        <taxon>Eukaryota</taxon>
        <taxon>Metazoa</taxon>
        <taxon>Spiralia</taxon>
        <taxon>Gnathifera</taxon>
        <taxon>Rotifera</taxon>
        <taxon>Eurotatoria</taxon>
        <taxon>Bdelloidea</taxon>
        <taxon>Philodinida</taxon>
        <taxon>Philodinidae</taxon>
        <taxon>Rotaria</taxon>
    </lineage>
</organism>
<reference evidence="3" key="1">
    <citation type="submission" date="2021-02" db="EMBL/GenBank/DDBJ databases">
        <authorList>
            <person name="Nowell W R."/>
        </authorList>
    </citation>
    <scope>NUCLEOTIDE SEQUENCE</scope>
</reference>
<dbReference type="InterPro" id="IPR036249">
    <property type="entry name" value="Thioredoxin-like_sf"/>
</dbReference>
<evidence type="ECO:0000313" key="4">
    <source>
        <dbReference type="Proteomes" id="UP000663873"/>
    </source>
</evidence>
<evidence type="ECO:0000259" key="2">
    <source>
        <dbReference type="Pfam" id="PF07976"/>
    </source>
</evidence>
<dbReference type="EMBL" id="CAJOBP010002165">
    <property type="protein sequence ID" value="CAF4338336.1"/>
    <property type="molecule type" value="Genomic_DNA"/>
</dbReference>
<gene>
    <name evidence="3" type="ORF">UJA718_LOCUS14963</name>
</gene>
<dbReference type="Pfam" id="PF07976">
    <property type="entry name" value="Phe_hydrox_dim"/>
    <property type="match status" value="1"/>
</dbReference>
<keyword evidence="4" id="KW-1185">Reference proteome</keyword>
<feature type="non-terminal residue" evidence="3">
    <location>
        <position position="1"/>
    </location>
</feature>
<dbReference type="SUPFAM" id="SSF52833">
    <property type="entry name" value="Thioredoxin-like"/>
    <property type="match status" value="1"/>
</dbReference>
<comment type="caution">
    <text evidence="3">The sequence shown here is derived from an EMBL/GenBank/DDBJ whole genome shotgun (WGS) entry which is preliminary data.</text>
</comment>
<dbReference type="InterPro" id="IPR012941">
    <property type="entry name" value="Phe_hydrox_C_dim_dom"/>
</dbReference>